<sequence>MFQNERFCTCGVIEEVPIVLQCMMWNMVDTMEVESKDYFQVFELSEYDGMQKIVHSQEMPEYKMEYLIKLQGAPIFVGKVYVIDDKTHSTMLKAEEY</sequence>
<dbReference type="EMBL" id="JAJEQM010000009">
    <property type="protein sequence ID" value="MCC2210642.1"/>
    <property type="molecule type" value="Genomic_DNA"/>
</dbReference>
<dbReference type="RefSeq" id="WP_147514811.1">
    <property type="nucleotide sequence ID" value="NZ_JAJEQM010000009.1"/>
</dbReference>
<name>A0AAE3DYT8_9FIRM</name>
<reference evidence="1 2" key="1">
    <citation type="submission" date="2021-10" db="EMBL/GenBank/DDBJ databases">
        <title>Anaerobic single-cell dispensing facilitates the cultivation of human gut bacteria.</title>
        <authorList>
            <person name="Afrizal A."/>
        </authorList>
    </citation>
    <scope>NUCLEOTIDE SEQUENCE [LARGE SCALE GENOMIC DNA]</scope>
    <source>
        <strain evidence="1 2">CLA-AA-H232</strain>
    </source>
</reference>
<dbReference type="Gene3D" id="3.10.450.150">
    <property type="entry name" value="enterococcus faecalis protein"/>
    <property type="match status" value="1"/>
</dbReference>
<evidence type="ECO:0000313" key="2">
    <source>
        <dbReference type="Proteomes" id="UP001198242"/>
    </source>
</evidence>
<gene>
    <name evidence="1" type="ORF">LKE05_07550</name>
</gene>
<keyword evidence="2" id="KW-1185">Reference proteome</keyword>
<dbReference type="InterPro" id="IPR009303">
    <property type="entry name" value="DUF960"/>
</dbReference>
<organism evidence="1 2">
    <name type="scientific">Hominilimicola fabiformis</name>
    <dbReference type="NCBI Taxonomy" id="2885356"/>
    <lineage>
        <taxon>Bacteria</taxon>
        <taxon>Bacillati</taxon>
        <taxon>Bacillota</taxon>
        <taxon>Clostridia</taxon>
        <taxon>Eubacteriales</taxon>
        <taxon>Oscillospiraceae</taxon>
        <taxon>Hominilimicola</taxon>
    </lineage>
</organism>
<accession>A0AAE3DYT8</accession>
<proteinExistence type="predicted"/>
<evidence type="ECO:0000313" key="1">
    <source>
        <dbReference type="EMBL" id="MCC2210642.1"/>
    </source>
</evidence>
<dbReference type="AlphaFoldDB" id="A0AAE3DYT8"/>
<comment type="caution">
    <text evidence="1">The sequence shown here is derived from an EMBL/GenBank/DDBJ whole genome shotgun (WGS) entry which is preliminary data.</text>
</comment>
<protein>
    <submittedName>
        <fullName evidence="1">DUF960 domain-containing protein</fullName>
    </submittedName>
</protein>
<dbReference type="Proteomes" id="UP001198242">
    <property type="component" value="Unassembled WGS sequence"/>
</dbReference>
<dbReference type="Pfam" id="PF06124">
    <property type="entry name" value="DUF960"/>
    <property type="match status" value="1"/>
</dbReference>